<feature type="transmembrane region" description="Helical" evidence="1">
    <location>
        <begin position="59"/>
        <end position="81"/>
    </location>
</feature>
<accession>A0A428RHI7</accession>
<feature type="transmembrane region" description="Helical" evidence="1">
    <location>
        <begin position="459"/>
        <end position="481"/>
    </location>
</feature>
<feature type="transmembrane region" description="Helical" evidence="1">
    <location>
        <begin position="15"/>
        <end position="39"/>
    </location>
</feature>
<organism evidence="2 3">
    <name type="scientific">Fusarium floridanum</name>
    <dbReference type="NCBI Taxonomy" id="1325733"/>
    <lineage>
        <taxon>Eukaryota</taxon>
        <taxon>Fungi</taxon>
        <taxon>Dikarya</taxon>
        <taxon>Ascomycota</taxon>
        <taxon>Pezizomycotina</taxon>
        <taxon>Sordariomycetes</taxon>
        <taxon>Hypocreomycetidae</taxon>
        <taxon>Hypocreales</taxon>
        <taxon>Nectriaceae</taxon>
        <taxon>Fusarium</taxon>
        <taxon>Fusarium solani species complex</taxon>
    </lineage>
</organism>
<dbReference type="Proteomes" id="UP000287972">
    <property type="component" value="Unassembled WGS sequence"/>
</dbReference>
<comment type="caution">
    <text evidence="2">The sequence shown here is derived from an EMBL/GenBank/DDBJ whole genome shotgun (WGS) entry which is preliminary data.</text>
</comment>
<keyword evidence="1" id="KW-0812">Transmembrane</keyword>
<keyword evidence="1" id="KW-1133">Transmembrane helix</keyword>
<proteinExistence type="predicted"/>
<gene>
    <name evidence="2" type="ORF">CEP51_009430</name>
</gene>
<keyword evidence="3" id="KW-1185">Reference proteome</keyword>
<name>A0A428RHI7_9HYPO</name>
<protein>
    <submittedName>
        <fullName evidence="2">Uncharacterized protein</fullName>
    </submittedName>
</protein>
<evidence type="ECO:0000313" key="2">
    <source>
        <dbReference type="EMBL" id="RSL77013.1"/>
    </source>
</evidence>
<evidence type="ECO:0000256" key="1">
    <source>
        <dbReference type="SAM" id="Phobius"/>
    </source>
</evidence>
<keyword evidence="1" id="KW-0472">Membrane</keyword>
<evidence type="ECO:0000313" key="3">
    <source>
        <dbReference type="Proteomes" id="UP000287972"/>
    </source>
</evidence>
<dbReference type="AlphaFoldDB" id="A0A428RHI7"/>
<reference evidence="2 3" key="1">
    <citation type="submission" date="2017-06" db="EMBL/GenBank/DDBJ databases">
        <title>Comparative genomic analysis of Ambrosia Fusariam Clade fungi.</title>
        <authorList>
            <person name="Stajich J.E."/>
            <person name="Carrillo J."/>
            <person name="Kijimoto T."/>
            <person name="Eskalen A."/>
            <person name="O'Donnell K."/>
            <person name="Kasson M."/>
        </authorList>
    </citation>
    <scope>NUCLEOTIDE SEQUENCE [LARGE SCALE GENOMIC DNA]</scope>
    <source>
        <strain evidence="2 3">NRRL62606</strain>
    </source>
</reference>
<dbReference type="EMBL" id="NKCL01000268">
    <property type="protein sequence ID" value="RSL77013.1"/>
    <property type="molecule type" value="Genomic_DNA"/>
</dbReference>
<sequence length="545" mass="59780">MDETPASPFARLQRLGLLSLAALSLGGILLILFSVNAIANFGGNQRDFATDPWQANFHIGSGLSVQTWVALLGLCFGALSYGMGEAYTQFFDWWCSRQAATQQGLDYARYLNSQPRAPTNLGFRGFPRLVVGRYAVALLTIITSIGYKFGVSEVSISTIMALAPEDIILRLPPVDGFQNGTLSPWFSDTPGGGDNQAFHHMILGNQTAIPRGIFMVGWPNCGDIFGAGDEGELVTKEIIMTGTWRPNEPDDRFYMSTTETKNWTRIESTNKKWLPSSTNGSARATIEYRLSRNGLMEIQWADLGTSKARSEGEVLVEQRSKWELNYLVVEVQRRVDSRGCGFLNDTGTGGVTVLKWDETPVSAEVVFDSMPEFQYWVNAMLSSSGTTPQQGVSAFVRGAMAAWASQAGDTDLFTHLKRSARPFGREERIGTVRIDELDHDSLEYPFFVGARRGTGLYKVAAIVFLLIGVAAVVICGVRIWIGPPKVTSWMGQHFYLSQAGIIKVGQEVEKLATGYDVAPDNVGSLRVGGSQQSLLPDTVELHPEK</sequence>